<dbReference type="EMBL" id="JACVVK020000066">
    <property type="protein sequence ID" value="KAK7496606.1"/>
    <property type="molecule type" value="Genomic_DNA"/>
</dbReference>
<feature type="region of interest" description="Disordered" evidence="1">
    <location>
        <begin position="503"/>
        <end position="528"/>
    </location>
</feature>
<reference evidence="3 4" key="1">
    <citation type="journal article" date="2023" name="Sci. Data">
        <title>Genome assembly of the Korean intertidal mud-creeper Batillaria attramentaria.</title>
        <authorList>
            <person name="Patra A.K."/>
            <person name="Ho P.T."/>
            <person name="Jun S."/>
            <person name="Lee S.J."/>
            <person name="Kim Y."/>
            <person name="Won Y.J."/>
        </authorList>
    </citation>
    <scope>NUCLEOTIDE SEQUENCE [LARGE SCALE GENOMIC DNA]</scope>
    <source>
        <strain evidence="3">Wonlab-2016</strain>
    </source>
</reference>
<evidence type="ECO:0000313" key="3">
    <source>
        <dbReference type="EMBL" id="KAK7496606.1"/>
    </source>
</evidence>
<dbReference type="AlphaFoldDB" id="A0ABD0LBY0"/>
<keyword evidence="4" id="KW-1185">Reference proteome</keyword>
<accession>A0ABD0LBY0</accession>
<dbReference type="Proteomes" id="UP001519460">
    <property type="component" value="Unassembled WGS sequence"/>
</dbReference>
<feature type="region of interest" description="Disordered" evidence="1">
    <location>
        <begin position="684"/>
        <end position="714"/>
    </location>
</feature>
<protein>
    <recommendedName>
        <fullName evidence="2">PAS domain-containing protein</fullName>
    </recommendedName>
</protein>
<feature type="domain" description="PAS" evidence="2">
    <location>
        <begin position="155"/>
        <end position="206"/>
    </location>
</feature>
<sequence>QQFFSLSVRTCSYGYILSDLWSSGTNGLVRQRRDGSADAMQLRRPCLLAHWREQKTSPGCVEQNVVNLNKVMQQMRVVLLCVRRLQWKPDFLNADDVITDIQHVMQSFIMVLEVDGTVVFVSPHISQLLGRSETGLLWEIVEAGNTSQECVTYHNLDGTFLYADSRWCRHVGYMPDELSGCSHYDFVHPEDLQVAALAHHRVLTQDTEVCAVYRMCTRGYGDEIVCARSRLAFHPHSGQPRFILTLTTMLGESQGHAMLACSQRDVLMVKKDPAQSWLLDDFPKVLSRLTALRTSLGQHVVEAQLLTLATTGEGDLVSLHSHFPLTRTSEPRGRPRGSRSRAVLTRTTSLDCAQGRGRTEEKSRQQIQRWIFEDKLGGDFAPDESVHMVYDEPLRINRDPEIMHFSQGELGTISECDGDGSGDRCFGAKYDAALGVRLAQQDTDKCRNLGMTHSVGVKQCCPLPVEIECSEADFGNRDLTSSTQCANQSILKNILKGRIQSPLSSGRFASSPGAASSPGSYAHDMDSASLGGRQNLDSFYTGLPENCQKLQVVEQAGGKEQVMGRWSQREMDELQVFSAQLYGKHVHMEHSLAAQDSILQQVEEQLQKHMPATNESALYHQLHHRLQNIKFYTVSYHKSTLFQASRTEQQEELQVLRSRFQQQLQQQLQTTTPRRLAIVPPLPRSAASPMHAASHRTRLDCDTTGDLSQTRHDSCSDLKQHKVKKESVFMSQADIAISD</sequence>
<feature type="non-terminal residue" evidence="3">
    <location>
        <position position="1"/>
    </location>
</feature>
<feature type="compositionally biased region" description="Low complexity" evidence="1">
    <location>
        <begin position="504"/>
        <end position="520"/>
    </location>
</feature>
<dbReference type="CDD" id="cd00130">
    <property type="entry name" value="PAS"/>
    <property type="match status" value="1"/>
</dbReference>
<dbReference type="Gene3D" id="3.30.450.20">
    <property type="entry name" value="PAS domain"/>
    <property type="match status" value="1"/>
</dbReference>
<dbReference type="PROSITE" id="PS50112">
    <property type="entry name" value="PAS"/>
    <property type="match status" value="1"/>
</dbReference>
<organism evidence="3 4">
    <name type="scientific">Batillaria attramentaria</name>
    <dbReference type="NCBI Taxonomy" id="370345"/>
    <lineage>
        <taxon>Eukaryota</taxon>
        <taxon>Metazoa</taxon>
        <taxon>Spiralia</taxon>
        <taxon>Lophotrochozoa</taxon>
        <taxon>Mollusca</taxon>
        <taxon>Gastropoda</taxon>
        <taxon>Caenogastropoda</taxon>
        <taxon>Sorbeoconcha</taxon>
        <taxon>Cerithioidea</taxon>
        <taxon>Batillariidae</taxon>
        <taxon>Batillaria</taxon>
    </lineage>
</organism>
<evidence type="ECO:0000313" key="4">
    <source>
        <dbReference type="Proteomes" id="UP001519460"/>
    </source>
</evidence>
<dbReference type="Pfam" id="PF14598">
    <property type="entry name" value="PAS_11"/>
    <property type="match status" value="1"/>
</dbReference>
<proteinExistence type="predicted"/>
<comment type="caution">
    <text evidence="3">The sequence shown here is derived from an EMBL/GenBank/DDBJ whole genome shotgun (WGS) entry which is preliminary data.</text>
</comment>
<dbReference type="InterPro" id="IPR000014">
    <property type="entry name" value="PAS"/>
</dbReference>
<name>A0ABD0LBY0_9CAEN</name>
<dbReference type="SUPFAM" id="SSF55785">
    <property type="entry name" value="PYP-like sensor domain (PAS domain)"/>
    <property type="match status" value="1"/>
</dbReference>
<dbReference type="InterPro" id="IPR035965">
    <property type="entry name" value="PAS-like_dom_sf"/>
</dbReference>
<dbReference type="InterPro" id="IPR050933">
    <property type="entry name" value="Circadian_TF"/>
</dbReference>
<dbReference type="PANTHER" id="PTHR23042">
    <property type="entry name" value="CIRCADIAN PROTEIN CLOCK/ARNT/BMAL/PAS"/>
    <property type="match status" value="1"/>
</dbReference>
<dbReference type="NCBIfam" id="TIGR00229">
    <property type="entry name" value="sensory_box"/>
    <property type="match status" value="1"/>
</dbReference>
<evidence type="ECO:0000259" key="2">
    <source>
        <dbReference type="PROSITE" id="PS50112"/>
    </source>
</evidence>
<gene>
    <name evidence="3" type="ORF">BaRGS_00012258</name>
</gene>
<evidence type="ECO:0000256" key="1">
    <source>
        <dbReference type="SAM" id="MobiDB-lite"/>
    </source>
</evidence>